<dbReference type="InterPro" id="IPR013321">
    <property type="entry name" value="Arc_rbn_hlx_hlx"/>
</dbReference>
<dbReference type="InterPro" id="IPR010985">
    <property type="entry name" value="Ribbon_hlx_hlx"/>
</dbReference>
<evidence type="ECO:0000313" key="2">
    <source>
        <dbReference type="EMBL" id="SEO25845.1"/>
    </source>
</evidence>
<dbReference type="EMBL" id="FODE01000054">
    <property type="protein sequence ID" value="SEO25845.1"/>
    <property type="molecule type" value="Genomic_DNA"/>
</dbReference>
<feature type="compositionally biased region" description="Basic and acidic residues" evidence="1">
    <location>
        <begin position="28"/>
        <end position="51"/>
    </location>
</feature>
<accession>A0A1H8N8A2</accession>
<dbReference type="STRING" id="34002.SAMN04489859_105411"/>
<feature type="region of interest" description="Disordered" evidence="1">
    <location>
        <begin position="1"/>
        <end position="20"/>
    </location>
</feature>
<name>A0A1H8N8A2_9RHOB</name>
<dbReference type="RefSeq" id="WP_244519367.1">
    <property type="nucleotide sequence ID" value="NZ_CP067128.1"/>
</dbReference>
<evidence type="ECO:0000256" key="1">
    <source>
        <dbReference type="SAM" id="MobiDB-lite"/>
    </source>
</evidence>
<reference evidence="2 3" key="1">
    <citation type="submission" date="2016-10" db="EMBL/GenBank/DDBJ databases">
        <authorList>
            <person name="de Groot N.N."/>
        </authorList>
    </citation>
    <scope>NUCLEOTIDE SEQUENCE [LARGE SCALE GENOMIC DNA]</scope>
    <source>
        <strain evidence="2 3">DSM 8512</strain>
    </source>
</reference>
<sequence>MSKKTFSAAPKPKQQPTDDQILAFERGGAGHDTTRADKPVAKTMPDEPTKRLSLDLPASLHTRFKTACSATGRKMVGELQAFIEQRTQELEEDAGITRK</sequence>
<evidence type="ECO:0000313" key="3">
    <source>
        <dbReference type="Proteomes" id="UP000199054"/>
    </source>
</evidence>
<organism evidence="2 3">
    <name type="scientific">Paracoccus alcaliphilus</name>
    <dbReference type="NCBI Taxonomy" id="34002"/>
    <lineage>
        <taxon>Bacteria</taxon>
        <taxon>Pseudomonadati</taxon>
        <taxon>Pseudomonadota</taxon>
        <taxon>Alphaproteobacteria</taxon>
        <taxon>Rhodobacterales</taxon>
        <taxon>Paracoccaceae</taxon>
        <taxon>Paracoccus</taxon>
    </lineage>
</organism>
<dbReference type="Proteomes" id="UP000199054">
    <property type="component" value="Unassembled WGS sequence"/>
</dbReference>
<protein>
    <recommendedName>
        <fullName evidence="4">ParG protein</fullName>
    </recommendedName>
</protein>
<dbReference type="GO" id="GO:0006355">
    <property type="term" value="P:regulation of DNA-templated transcription"/>
    <property type="evidence" value="ECO:0007669"/>
    <property type="project" value="InterPro"/>
</dbReference>
<evidence type="ECO:0008006" key="4">
    <source>
        <dbReference type="Google" id="ProtNLM"/>
    </source>
</evidence>
<gene>
    <name evidence="2" type="ORF">SAMN04489859_105411</name>
</gene>
<dbReference type="SUPFAM" id="SSF47598">
    <property type="entry name" value="Ribbon-helix-helix"/>
    <property type="match status" value="1"/>
</dbReference>
<feature type="region of interest" description="Disordered" evidence="1">
    <location>
        <begin position="26"/>
        <end position="51"/>
    </location>
</feature>
<proteinExistence type="predicted"/>
<dbReference type="AlphaFoldDB" id="A0A1H8N8A2"/>
<dbReference type="Gene3D" id="1.10.1220.10">
    <property type="entry name" value="Met repressor-like"/>
    <property type="match status" value="1"/>
</dbReference>
<keyword evidence="3" id="KW-1185">Reference proteome</keyword>